<evidence type="ECO:0000256" key="4">
    <source>
        <dbReference type="ARBA" id="ARBA00022448"/>
    </source>
</evidence>
<keyword evidence="13" id="KW-1185">Reference proteome</keyword>
<dbReference type="InterPro" id="IPR000515">
    <property type="entry name" value="MetI-like"/>
</dbReference>
<dbReference type="GO" id="GO:0005886">
    <property type="term" value="C:plasma membrane"/>
    <property type="evidence" value="ECO:0007669"/>
    <property type="project" value="UniProtKB-SubCell"/>
</dbReference>
<dbReference type="Pfam" id="PF00528">
    <property type="entry name" value="BPD_transp_1"/>
    <property type="match status" value="1"/>
</dbReference>
<comment type="caution">
    <text evidence="9">Lacks conserved residue(s) required for the propagation of feature annotation.</text>
</comment>
<evidence type="ECO:0000256" key="3">
    <source>
        <dbReference type="ARBA" id="ARBA00016864"/>
    </source>
</evidence>
<evidence type="ECO:0000256" key="9">
    <source>
        <dbReference type="RuleBase" id="RU363043"/>
    </source>
</evidence>
<evidence type="ECO:0000256" key="8">
    <source>
        <dbReference type="ARBA" id="ARBA00023136"/>
    </source>
</evidence>
<dbReference type="RefSeq" id="WP_191615242.1">
    <property type="nucleotide sequence ID" value="NZ_JACYFG010000002.1"/>
</dbReference>
<name>A0A927F490_9BACT</name>
<dbReference type="GO" id="GO:0035435">
    <property type="term" value="P:phosphate ion transmembrane transport"/>
    <property type="evidence" value="ECO:0007669"/>
    <property type="project" value="InterPro"/>
</dbReference>
<sequence>MSATATVRKSRPQEGLGFHKKPSKAKSTEKAVFWLFRLSTYFILLCASVIFLTIFYKGSQTVFQTEFPFVNVEFLTEAPQTLHVFEHEGEKYELSDTNFRAFEEEKGLEIDTVTYAYSGGGIWPCIVGTVLLVLGAMAIALTLGVLSAIFLSEYSKPGKTLNTIRLSILNLAGVPSIVFGIFGVGFFVLAAPQFAFQQDAAATFTELGNTGFYYKFGWGVSLLAGCFTLAFMVLPVIISASEESLRAIPQGLREASLALGASKWTAIRTNVLPYAMPGILTSSIIGVARVAGETAPIMFTAAYAMRDQLPWEGLEKWSDFFFQGVMALPYHIYVVSAKIPQNEYTERMQYGTAFVFLVIVAGIALASILLRIRMRKKYRW</sequence>
<feature type="domain" description="ABC transmembrane type-1" evidence="11">
    <location>
        <begin position="126"/>
        <end position="371"/>
    </location>
</feature>
<dbReference type="PANTHER" id="PTHR43470">
    <property type="entry name" value="PHOSPHATE TRANSPORT SYSTEM PERMEASE PROTEIN PSTA-RELATED"/>
    <property type="match status" value="1"/>
</dbReference>
<dbReference type="InterPro" id="IPR005672">
    <property type="entry name" value="Phosphate_PstA"/>
</dbReference>
<keyword evidence="6 9" id="KW-0812">Transmembrane</keyword>
<dbReference type="Proteomes" id="UP000622317">
    <property type="component" value="Unassembled WGS sequence"/>
</dbReference>
<evidence type="ECO:0000256" key="7">
    <source>
        <dbReference type="ARBA" id="ARBA00022989"/>
    </source>
</evidence>
<dbReference type="PROSITE" id="PS50928">
    <property type="entry name" value="ABC_TM1"/>
    <property type="match status" value="1"/>
</dbReference>
<comment type="subcellular location">
    <subcellularLocation>
        <location evidence="1 9">Cell membrane</location>
        <topology evidence="1 9">Multi-pass membrane protein</topology>
    </subcellularLocation>
</comment>
<dbReference type="SUPFAM" id="SSF161098">
    <property type="entry name" value="MetI-like"/>
    <property type="match status" value="1"/>
</dbReference>
<feature type="transmembrane region" description="Helical" evidence="9">
    <location>
        <begin position="121"/>
        <end position="151"/>
    </location>
</feature>
<evidence type="ECO:0000256" key="1">
    <source>
        <dbReference type="ARBA" id="ARBA00004651"/>
    </source>
</evidence>
<dbReference type="NCBIfam" id="TIGR00974">
    <property type="entry name" value="3a0107s02c"/>
    <property type="match status" value="1"/>
</dbReference>
<comment type="similarity">
    <text evidence="2 9">Belongs to the binding-protein-dependent transport system permease family. CysTW subfamily.</text>
</comment>
<evidence type="ECO:0000256" key="5">
    <source>
        <dbReference type="ARBA" id="ARBA00022475"/>
    </source>
</evidence>
<protein>
    <recommendedName>
        <fullName evidence="3 9">Phosphate transport system permease protein PstA</fullName>
    </recommendedName>
</protein>
<keyword evidence="8 9" id="KW-0472">Membrane</keyword>
<dbReference type="PANTHER" id="PTHR43470:SF3">
    <property type="entry name" value="PHOSPHATE TRANSPORT SYSTEM PERMEASE PROTEIN PSTA-RELATED"/>
    <property type="match status" value="1"/>
</dbReference>
<dbReference type="AlphaFoldDB" id="A0A927F490"/>
<evidence type="ECO:0000313" key="12">
    <source>
        <dbReference type="EMBL" id="MBD5778118.1"/>
    </source>
</evidence>
<feature type="transmembrane region" description="Helical" evidence="9">
    <location>
        <begin position="171"/>
        <end position="196"/>
    </location>
</feature>
<comment type="caution">
    <text evidence="12">The sequence shown here is derived from an EMBL/GenBank/DDBJ whole genome shotgun (WGS) entry which is preliminary data.</text>
</comment>
<gene>
    <name evidence="12" type="primary">pstA</name>
    <name evidence="12" type="ORF">IEN85_01240</name>
</gene>
<keyword evidence="4" id="KW-0813">Transport</keyword>
<feature type="transmembrane region" description="Helical" evidence="9">
    <location>
        <begin position="31"/>
        <end position="56"/>
    </location>
</feature>
<accession>A0A927F490</accession>
<evidence type="ECO:0000256" key="6">
    <source>
        <dbReference type="ARBA" id="ARBA00022692"/>
    </source>
</evidence>
<dbReference type="EMBL" id="JACYFG010000002">
    <property type="protein sequence ID" value="MBD5778118.1"/>
    <property type="molecule type" value="Genomic_DNA"/>
</dbReference>
<evidence type="ECO:0000259" key="11">
    <source>
        <dbReference type="PROSITE" id="PS50928"/>
    </source>
</evidence>
<evidence type="ECO:0000256" key="2">
    <source>
        <dbReference type="ARBA" id="ARBA00007069"/>
    </source>
</evidence>
<feature type="transmembrane region" description="Helical" evidence="9">
    <location>
        <begin position="351"/>
        <end position="370"/>
    </location>
</feature>
<keyword evidence="7 9" id="KW-1133">Transmembrane helix</keyword>
<dbReference type="Gene3D" id="1.10.3720.10">
    <property type="entry name" value="MetI-like"/>
    <property type="match status" value="1"/>
</dbReference>
<proteinExistence type="inferred from homology"/>
<feature type="region of interest" description="Disordered" evidence="10">
    <location>
        <begin position="1"/>
        <end position="22"/>
    </location>
</feature>
<evidence type="ECO:0000256" key="10">
    <source>
        <dbReference type="SAM" id="MobiDB-lite"/>
    </source>
</evidence>
<feature type="transmembrane region" description="Helical" evidence="9">
    <location>
        <begin position="216"/>
        <end position="238"/>
    </location>
</feature>
<reference evidence="12" key="1">
    <citation type="submission" date="2020-09" db="EMBL/GenBank/DDBJ databases">
        <title>Pelagicoccus enzymogenes sp. nov. with an EPS production, isolated from marine sediment.</title>
        <authorList>
            <person name="Feng X."/>
        </authorList>
    </citation>
    <scope>NUCLEOTIDE SEQUENCE</scope>
    <source>
        <strain evidence="12">NFK12</strain>
    </source>
</reference>
<dbReference type="CDD" id="cd06261">
    <property type="entry name" value="TM_PBP2"/>
    <property type="match status" value="1"/>
</dbReference>
<organism evidence="12 13">
    <name type="scientific">Pelagicoccus enzymogenes</name>
    <dbReference type="NCBI Taxonomy" id="2773457"/>
    <lineage>
        <taxon>Bacteria</taxon>
        <taxon>Pseudomonadati</taxon>
        <taxon>Verrucomicrobiota</taxon>
        <taxon>Opitutia</taxon>
        <taxon>Puniceicoccales</taxon>
        <taxon>Pelagicoccaceae</taxon>
        <taxon>Pelagicoccus</taxon>
    </lineage>
</organism>
<dbReference type="InterPro" id="IPR035906">
    <property type="entry name" value="MetI-like_sf"/>
</dbReference>
<evidence type="ECO:0000313" key="13">
    <source>
        <dbReference type="Proteomes" id="UP000622317"/>
    </source>
</evidence>
<dbReference type="GO" id="GO:0005315">
    <property type="term" value="F:phosphate transmembrane transporter activity"/>
    <property type="evidence" value="ECO:0007669"/>
    <property type="project" value="InterPro"/>
</dbReference>
<keyword evidence="5 9" id="KW-1003">Cell membrane</keyword>